<dbReference type="EMBL" id="BONX01000033">
    <property type="protein sequence ID" value="GIG98256.1"/>
    <property type="molecule type" value="Genomic_DNA"/>
</dbReference>
<organism evidence="2 3">
    <name type="scientific">Plantactinospora mayteni</name>
    <dbReference type="NCBI Taxonomy" id="566021"/>
    <lineage>
        <taxon>Bacteria</taxon>
        <taxon>Bacillati</taxon>
        <taxon>Actinomycetota</taxon>
        <taxon>Actinomycetes</taxon>
        <taxon>Micromonosporales</taxon>
        <taxon>Micromonosporaceae</taxon>
        <taxon>Plantactinospora</taxon>
    </lineage>
</organism>
<evidence type="ECO:0000256" key="1">
    <source>
        <dbReference type="SAM" id="SignalP"/>
    </source>
</evidence>
<proteinExistence type="predicted"/>
<dbReference type="Proteomes" id="UP000621500">
    <property type="component" value="Unassembled WGS sequence"/>
</dbReference>
<sequence length="83" mass="8338">MNRRVVRAATIASTAFVAAFAGGGVASADAGTVQSDLADVSAVNLGEVRAAENSVLANSIARAIAETGTSEDKFAKFSNAPPR</sequence>
<reference evidence="2 3" key="1">
    <citation type="submission" date="2021-01" db="EMBL/GenBank/DDBJ databases">
        <title>Whole genome shotgun sequence of Plantactinospora mayteni NBRC 109088.</title>
        <authorList>
            <person name="Komaki H."/>
            <person name="Tamura T."/>
        </authorList>
    </citation>
    <scope>NUCLEOTIDE SEQUENCE [LARGE SCALE GENOMIC DNA]</scope>
    <source>
        <strain evidence="2 3">NBRC 109088</strain>
    </source>
</reference>
<gene>
    <name evidence="2" type="ORF">Pma05_48290</name>
</gene>
<keyword evidence="1" id="KW-0732">Signal</keyword>
<keyword evidence="3" id="KW-1185">Reference proteome</keyword>
<feature type="chain" id="PRO_5046419892" description="Secreted protein" evidence="1">
    <location>
        <begin position="22"/>
        <end position="83"/>
    </location>
</feature>
<protein>
    <recommendedName>
        <fullName evidence="4">Secreted protein</fullName>
    </recommendedName>
</protein>
<comment type="caution">
    <text evidence="2">The sequence shown here is derived from an EMBL/GenBank/DDBJ whole genome shotgun (WGS) entry which is preliminary data.</text>
</comment>
<name>A0ABQ4EUC4_9ACTN</name>
<evidence type="ECO:0000313" key="2">
    <source>
        <dbReference type="EMBL" id="GIG98256.1"/>
    </source>
</evidence>
<accession>A0ABQ4EUC4</accession>
<dbReference type="RefSeq" id="WP_203859712.1">
    <property type="nucleotide sequence ID" value="NZ_BAAAZQ010000010.1"/>
</dbReference>
<evidence type="ECO:0000313" key="3">
    <source>
        <dbReference type="Proteomes" id="UP000621500"/>
    </source>
</evidence>
<feature type="signal peptide" evidence="1">
    <location>
        <begin position="1"/>
        <end position="21"/>
    </location>
</feature>
<evidence type="ECO:0008006" key="4">
    <source>
        <dbReference type="Google" id="ProtNLM"/>
    </source>
</evidence>